<feature type="region of interest" description="Disordered" evidence="1">
    <location>
        <begin position="1278"/>
        <end position="1334"/>
    </location>
</feature>
<dbReference type="Gene3D" id="3.40.50.300">
    <property type="entry name" value="P-loop containing nucleotide triphosphate hydrolases"/>
    <property type="match status" value="1"/>
</dbReference>
<keyword evidence="4" id="KW-1185">Reference proteome</keyword>
<dbReference type="RefSeq" id="WP_231327318.1">
    <property type="nucleotide sequence ID" value="NZ_CP088156.1"/>
</dbReference>
<gene>
    <name evidence="3" type="ORF">LQG66_16880</name>
</gene>
<protein>
    <submittedName>
        <fullName evidence="3">Helicase</fullName>
    </submittedName>
</protein>
<keyword evidence="2" id="KW-0472">Membrane</keyword>
<keyword evidence="3" id="KW-0067">ATP-binding</keyword>
<keyword evidence="3" id="KW-0378">Hydrolase</keyword>
<feature type="compositionally biased region" description="Polar residues" evidence="1">
    <location>
        <begin position="1218"/>
        <end position="1227"/>
    </location>
</feature>
<feature type="transmembrane region" description="Helical" evidence="2">
    <location>
        <begin position="1432"/>
        <end position="1451"/>
    </location>
</feature>
<dbReference type="SUPFAM" id="SSF52540">
    <property type="entry name" value="P-loop containing nucleoside triphosphate hydrolases"/>
    <property type="match status" value="1"/>
</dbReference>
<feature type="region of interest" description="Disordered" evidence="1">
    <location>
        <begin position="1218"/>
        <end position="1240"/>
    </location>
</feature>
<sequence length="1686" mass="183651">MNAVHRLEPAVGPLQNVLGYLTKIVRHNARVVERLSDHRLGGGHRFVFHQHELEKLPGITQNTFDADGPVWLSVERLVATDPPAVISDLAMWIEVSADPDRRPLVRQRVTTTVHEAEKDRLIAAGHARAEHCSPAIAHDASARLWNVRLHLEQRPDIVERLDRYLADSWAAWATAERPRRQTIAVHRRLREMARVAGAGGSDRSCEIVWGVGVSRWRRQGHELDLPLLERLVEIEVLENSDSEIRIRPRMVGATVNLAAFEALTSAATLAGDNAERLLETIERGGELSPFQPESFEPILSAISSQLDPQGIYRPTVPDSAVTLQDASDQLTVSDRWVIFARPRSDALLLRDIARLKRAMEYAPGSECCLDALAHLLLGAPDHEAKDRLRRRLSGVIGDPIDIAPVAQVTADQGDLFFPLPTNSDQMEIVRQLRRSDGLVVQGARGPDRTAAIANLVCHHLALGLRVLVVSRNESALAHLSEKLPRAIRELTVELTGSDKQVLKHAETVVSRLLSIVDTMDLRAQAEQINRLERDIIATSYEISRLDDDVADIASRSLPRSSGASDLPPDALTTLIADRDAYAWFTDRPSRFLSETDLLASAVDQASQARLRLAGDLKYVDDDLPEIASLPDAATVMRLHKDLQSTAERLDGESRDSRLTRDVIATLGSEEADKLAGDLDALAAAHRVIADDPWLAALSPVGAHADETSVDGAALVDFARDASSLLSRRAGFLARPVETPADAFANQELLTIVERLSVGERPFATFSLPGRGLKQTVDAITLAGFAPKTAADWGHVRDYLTWRRHLHSLNARWRLLAAEIGAPTPEPESSHTFHGHERIIKCVEVAIVMAALAKRNVLTTVPKLSMPDGEVAELLGDGRRLTALAAAVRNAASRLAHQRSELTRLNQLFSGCGALAADVEADVLSQIGRDDVDPREIEKRWIAIRSRLQALHDRRQDVELLDEVCRTLTEAGAGEFARRIRSEPADQEGGDPVLVADWIMAWNWAVLMRQTDGVGQHQRLRDLSDQRVALEMRLRELLEQVVVARMHLGFAQNTSSNVRQALTVFMITLRKMAATCSGPTACRLRQVAREALESCYEGIPCQLMPAWRVAEQLPARLGAFDLVVIDDASQSDLRELTAMLRGRKVVVIEDDRRTGEIVEQADRSIEAIEHAVLRSVPVAIRQFLLPGAALCDLVKLLFPDRMIRLREHARRVDPVALPSTASWPQSAEPQAPSGGAYPAASALAGSAEGHLPSMSSAPRPAYSLEDEIATVAESLSFARASRGQRDEPTISMEGPAPDWLSNRTGGSTPSNEARGSARGAAHDEPAAAASAAAPAPPAWLQPAVSVTAAGNETHHGADRLADSALSPLDDAPAAATVTVVANEAERPGKTETRPASEPVRRPAGIDHSPLSAPWRPRLDDIAKRPRRSLRRRVMAAAAVVAVMMVATSIYYWQPAANRITTSWHAVLNQLPVSWNAASPAAALAAGTEPRKVTAERMMPNGKSAAGGDGAAEAIMSHAVLYQEDPQDPHGKRYLGTVTWHVEPAAGSVPASIKGDVEIDKRMKATLSLRPNLENEMPASHLMEVKFNWPDDPTHVGVDSLKGVSMKARESGRGAPLSALTAKVTPEFFMIALSAGDVDTKRNVLLLKGKEWIDIPIVYSGGSRAVLAIEKGADGERAFKDAFAAWGQ</sequence>
<dbReference type="EMBL" id="CP088156">
    <property type="protein sequence ID" value="UFZ07869.1"/>
    <property type="molecule type" value="Genomic_DNA"/>
</dbReference>
<proteinExistence type="predicted"/>
<keyword evidence="3" id="KW-0547">Nucleotide-binding</keyword>
<organism evidence="3 4">
    <name type="scientific">Bradyrhizobium ontarionense</name>
    <dbReference type="NCBI Taxonomy" id="2898149"/>
    <lineage>
        <taxon>Bacteria</taxon>
        <taxon>Pseudomonadati</taxon>
        <taxon>Pseudomonadota</taxon>
        <taxon>Alphaproteobacteria</taxon>
        <taxon>Hyphomicrobiales</taxon>
        <taxon>Nitrobacteraceae</taxon>
        <taxon>Bradyrhizobium</taxon>
    </lineage>
</organism>
<name>A0ABY3RKC4_9BRAD</name>
<feature type="compositionally biased region" description="Low complexity" evidence="1">
    <location>
        <begin position="1228"/>
        <end position="1240"/>
    </location>
</feature>
<evidence type="ECO:0000313" key="4">
    <source>
        <dbReference type="Proteomes" id="UP001431010"/>
    </source>
</evidence>
<keyword evidence="3" id="KW-0347">Helicase</keyword>
<feature type="compositionally biased region" description="Basic and acidic residues" evidence="1">
    <location>
        <begin position="1382"/>
        <end position="1403"/>
    </location>
</feature>
<feature type="compositionally biased region" description="Polar residues" evidence="1">
    <location>
        <begin position="1300"/>
        <end position="1312"/>
    </location>
</feature>
<accession>A0ABY3RKC4</accession>
<feature type="region of interest" description="Disordered" evidence="1">
    <location>
        <begin position="1382"/>
        <end position="1411"/>
    </location>
</feature>
<keyword evidence="2" id="KW-1133">Transmembrane helix</keyword>
<keyword evidence="2" id="KW-0812">Transmembrane</keyword>
<evidence type="ECO:0000313" key="3">
    <source>
        <dbReference type="EMBL" id="UFZ07869.1"/>
    </source>
</evidence>
<reference evidence="3" key="1">
    <citation type="journal article" date="2024" name="Antonie Van Leeuwenhoek">
        <title>Bradyrhizobium ontarionense sp. nov., a novel bacterial symbiont isolated from Aeschynomene indica (Indian jointvetch), harbours photosynthesis, nitrogen fixation and nitrous oxide (N2O) reductase genes.</title>
        <authorList>
            <person name="Bromfield E.S.P."/>
            <person name="Cloutier S."/>
        </authorList>
    </citation>
    <scope>NUCLEOTIDE SEQUENCE</scope>
    <source>
        <strain evidence="3">A19</strain>
    </source>
</reference>
<dbReference type="InterPro" id="IPR027417">
    <property type="entry name" value="P-loop_NTPase"/>
</dbReference>
<dbReference type="Proteomes" id="UP001431010">
    <property type="component" value="Chromosome"/>
</dbReference>
<evidence type="ECO:0000256" key="1">
    <source>
        <dbReference type="SAM" id="MobiDB-lite"/>
    </source>
</evidence>
<evidence type="ECO:0000256" key="2">
    <source>
        <dbReference type="SAM" id="Phobius"/>
    </source>
</evidence>
<dbReference type="GO" id="GO:0004386">
    <property type="term" value="F:helicase activity"/>
    <property type="evidence" value="ECO:0007669"/>
    <property type="project" value="UniProtKB-KW"/>
</dbReference>